<evidence type="ECO:0000313" key="2">
    <source>
        <dbReference type="Proteomes" id="UP001153076"/>
    </source>
</evidence>
<proteinExistence type="predicted"/>
<dbReference type="Proteomes" id="UP001153076">
    <property type="component" value="Unassembled WGS sequence"/>
</dbReference>
<reference evidence="1" key="1">
    <citation type="submission" date="2022-04" db="EMBL/GenBank/DDBJ databases">
        <title>Carnegiea gigantea Genome sequencing and assembly v2.</title>
        <authorList>
            <person name="Copetti D."/>
            <person name="Sanderson M.J."/>
            <person name="Burquez A."/>
            <person name="Wojciechowski M.F."/>
        </authorList>
    </citation>
    <scope>NUCLEOTIDE SEQUENCE</scope>
    <source>
        <strain evidence="1">SGP5-SGP5p</strain>
        <tissue evidence="1">Aerial part</tissue>
    </source>
</reference>
<evidence type="ECO:0000313" key="1">
    <source>
        <dbReference type="EMBL" id="KAJ8448895.1"/>
    </source>
</evidence>
<accession>A0A9Q1KS84</accession>
<gene>
    <name evidence="1" type="ORF">Cgig2_030751</name>
</gene>
<organism evidence="1 2">
    <name type="scientific">Carnegiea gigantea</name>
    <dbReference type="NCBI Taxonomy" id="171969"/>
    <lineage>
        <taxon>Eukaryota</taxon>
        <taxon>Viridiplantae</taxon>
        <taxon>Streptophyta</taxon>
        <taxon>Embryophyta</taxon>
        <taxon>Tracheophyta</taxon>
        <taxon>Spermatophyta</taxon>
        <taxon>Magnoliopsida</taxon>
        <taxon>eudicotyledons</taxon>
        <taxon>Gunneridae</taxon>
        <taxon>Pentapetalae</taxon>
        <taxon>Caryophyllales</taxon>
        <taxon>Cactineae</taxon>
        <taxon>Cactaceae</taxon>
        <taxon>Cactoideae</taxon>
        <taxon>Echinocereeae</taxon>
        <taxon>Carnegiea</taxon>
    </lineage>
</organism>
<dbReference type="EMBL" id="JAKOGI010000026">
    <property type="protein sequence ID" value="KAJ8448895.1"/>
    <property type="molecule type" value="Genomic_DNA"/>
</dbReference>
<protein>
    <submittedName>
        <fullName evidence="1">Uncharacterized protein</fullName>
    </submittedName>
</protein>
<keyword evidence="2" id="KW-1185">Reference proteome</keyword>
<sequence length="161" mass="18631">MEADFLDDWKRLSLLKVEDEVIGFEADETKDVKAQVSLCLVRKLNTTGNKIDAFVEVDQLDMLIPSKALKLWIDCNLHKPICQGLMLKRLLRLRDPNNGLKAKMKLNFTNGSPSAMNIDHVPITVTGEMVKRKRTPLLISRHKRPRYEQWRNHMTKIVPKN</sequence>
<dbReference type="AlphaFoldDB" id="A0A9Q1KS84"/>
<comment type="caution">
    <text evidence="1">The sequence shown here is derived from an EMBL/GenBank/DDBJ whole genome shotgun (WGS) entry which is preliminary data.</text>
</comment>
<name>A0A9Q1KS84_9CARY</name>